<dbReference type="InterPro" id="IPR025241">
    <property type="entry name" value="DUF4190"/>
</dbReference>
<feature type="transmembrane region" description="Helical" evidence="1">
    <location>
        <begin position="21"/>
        <end position="46"/>
    </location>
</feature>
<dbReference type="RefSeq" id="WP_061918491.1">
    <property type="nucleotide sequence ID" value="NZ_DF967971.1"/>
</dbReference>
<name>A0A0P6XZ45_9CHLR</name>
<organism evidence="3 4">
    <name type="scientific">Bellilinea caldifistulae</name>
    <dbReference type="NCBI Taxonomy" id="360411"/>
    <lineage>
        <taxon>Bacteria</taxon>
        <taxon>Bacillati</taxon>
        <taxon>Chloroflexota</taxon>
        <taxon>Anaerolineae</taxon>
        <taxon>Anaerolineales</taxon>
        <taxon>Anaerolineaceae</taxon>
        <taxon>Bellilinea</taxon>
    </lineage>
</organism>
<keyword evidence="1" id="KW-0472">Membrane</keyword>
<evidence type="ECO:0000313" key="4">
    <source>
        <dbReference type="Proteomes" id="UP000050514"/>
    </source>
</evidence>
<dbReference type="EMBL" id="LGHJ01000017">
    <property type="protein sequence ID" value="KPL74398.1"/>
    <property type="molecule type" value="Genomic_DNA"/>
</dbReference>
<keyword evidence="1" id="KW-1133">Transmembrane helix</keyword>
<reference evidence="3 4" key="1">
    <citation type="submission" date="2015-07" db="EMBL/GenBank/DDBJ databases">
        <title>Draft genome of Bellilinea caldifistulae DSM 17877.</title>
        <authorList>
            <person name="Hemp J."/>
            <person name="Ward L.M."/>
            <person name="Pace L.A."/>
            <person name="Fischer W.W."/>
        </authorList>
    </citation>
    <scope>NUCLEOTIDE SEQUENCE [LARGE SCALE GENOMIC DNA]</scope>
    <source>
        <strain evidence="3 4">GOMI-1</strain>
    </source>
</reference>
<dbReference type="AlphaFoldDB" id="A0A0P6XZ45"/>
<evidence type="ECO:0000259" key="2">
    <source>
        <dbReference type="Pfam" id="PF13828"/>
    </source>
</evidence>
<feature type="transmembrane region" description="Helical" evidence="1">
    <location>
        <begin position="66"/>
        <end position="89"/>
    </location>
</feature>
<sequence length="96" mass="10464">MENQVEIRNTLKTNPLAIASLVLSAGGFSFLPLIGSIAGIVTGYMARREIRENSHLYNGESLAKTAIILGWIGIVLPIVILTFGILFMFPATTIFR</sequence>
<dbReference type="OrthoDB" id="6183992at2"/>
<evidence type="ECO:0000313" key="3">
    <source>
        <dbReference type="EMBL" id="KPL74398.1"/>
    </source>
</evidence>
<proteinExistence type="predicted"/>
<dbReference type="STRING" id="360411.AC812_11195"/>
<dbReference type="Pfam" id="PF13828">
    <property type="entry name" value="DUF4190"/>
    <property type="match status" value="1"/>
</dbReference>
<keyword evidence="1" id="KW-0812">Transmembrane</keyword>
<dbReference type="Proteomes" id="UP000050514">
    <property type="component" value="Unassembled WGS sequence"/>
</dbReference>
<protein>
    <recommendedName>
        <fullName evidence="2">DUF4190 domain-containing protein</fullName>
    </recommendedName>
</protein>
<gene>
    <name evidence="3" type="ORF">AC812_11195</name>
</gene>
<keyword evidence="4" id="KW-1185">Reference proteome</keyword>
<comment type="caution">
    <text evidence="3">The sequence shown here is derived from an EMBL/GenBank/DDBJ whole genome shotgun (WGS) entry which is preliminary data.</text>
</comment>
<evidence type="ECO:0000256" key="1">
    <source>
        <dbReference type="SAM" id="Phobius"/>
    </source>
</evidence>
<accession>A0A0P6XZ45</accession>
<feature type="domain" description="DUF4190" evidence="2">
    <location>
        <begin position="16"/>
        <end position="79"/>
    </location>
</feature>